<name>A0AAD1XBP8_EUPCR</name>
<reference evidence="2" key="1">
    <citation type="submission" date="2023-07" db="EMBL/GenBank/DDBJ databases">
        <authorList>
            <consortium name="AG Swart"/>
            <person name="Singh M."/>
            <person name="Singh A."/>
            <person name="Seah K."/>
            <person name="Emmerich C."/>
        </authorList>
    </citation>
    <scope>NUCLEOTIDE SEQUENCE</scope>
    <source>
        <strain evidence="2">DP1</strain>
    </source>
</reference>
<feature type="region of interest" description="Disordered" evidence="1">
    <location>
        <begin position="154"/>
        <end position="180"/>
    </location>
</feature>
<feature type="region of interest" description="Disordered" evidence="1">
    <location>
        <begin position="1"/>
        <end position="24"/>
    </location>
</feature>
<feature type="compositionally biased region" description="Basic and acidic residues" evidence="1">
    <location>
        <begin position="1"/>
        <end position="19"/>
    </location>
</feature>
<feature type="region of interest" description="Disordered" evidence="1">
    <location>
        <begin position="107"/>
        <end position="127"/>
    </location>
</feature>
<dbReference type="AlphaFoldDB" id="A0AAD1XBP8"/>
<evidence type="ECO:0000313" key="3">
    <source>
        <dbReference type="Proteomes" id="UP001295684"/>
    </source>
</evidence>
<dbReference type="Pfam" id="PF15261">
    <property type="entry name" value="JHY"/>
    <property type="match status" value="1"/>
</dbReference>
<dbReference type="InterPro" id="IPR027968">
    <property type="entry name" value="JHY"/>
</dbReference>
<gene>
    <name evidence="2" type="ORF">ECRASSUSDP1_LOCUS9686</name>
</gene>
<proteinExistence type="predicted"/>
<protein>
    <submittedName>
        <fullName evidence="2">Uncharacterized protein</fullName>
    </submittedName>
</protein>
<accession>A0AAD1XBP8</accession>
<evidence type="ECO:0000256" key="1">
    <source>
        <dbReference type="SAM" id="MobiDB-lite"/>
    </source>
</evidence>
<sequence length="468" mass="53795">MDRNSLPDLRKDRDLHENEGGQSIFENTAIDPYISSQYDAAMKFNSQTKSNMRNKHIASKRSTDTITNVSPSLNKNNYFPKQDQSAPKAILNSSEIQNQIVPTGYFNTSSMKKSGNKKDFNATSRQPDSEILSPIELPQLNKTIRTETLYSIKSQKNSSPHARMMQSLEKTKKKRKPPAVIPDTVESVKSHETLRQTKYPVTIKDVTSRNHNNSKKCYEITTIDEDEESSSLNYTHKEPKASNSYAGAQVKQTSRYKHLNPDLAQGHENGDLMKSIKHGTIRRNLSQNTNHLENPQNIAHKPHGRVDMRIKENHKTFSSPKKSKKFKKDKLPGLTAQNGIYKPYTLSDFEGRFKNKYVEMGGLGHNRDVKWNEANRKLEKMKKFSTQIGKINSQNMKIRTSPPPREISKRDRAIEFAMKIKKPRIVEKLSWERPLAIESGYYPSGKFEDVDDKKLRLEKEKIKLIYNL</sequence>
<keyword evidence="3" id="KW-1185">Reference proteome</keyword>
<organism evidence="2 3">
    <name type="scientific">Euplotes crassus</name>
    <dbReference type="NCBI Taxonomy" id="5936"/>
    <lineage>
        <taxon>Eukaryota</taxon>
        <taxon>Sar</taxon>
        <taxon>Alveolata</taxon>
        <taxon>Ciliophora</taxon>
        <taxon>Intramacronucleata</taxon>
        <taxon>Spirotrichea</taxon>
        <taxon>Hypotrichia</taxon>
        <taxon>Euplotida</taxon>
        <taxon>Euplotidae</taxon>
        <taxon>Moneuplotes</taxon>
    </lineage>
</organism>
<comment type="caution">
    <text evidence="2">The sequence shown here is derived from an EMBL/GenBank/DDBJ whole genome shotgun (WGS) entry which is preliminary data.</text>
</comment>
<dbReference type="Proteomes" id="UP001295684">
    <property type="component" value="Unassembled WGS sequence"/>
</dbReference>
<evidence type="ECO:0000313" key="2">
    <source>
        <dbReference type="EMBL" id="CAI2368395.1"/>
    </source>
</evidence>
<dbReference type="EMBL" id="CAMPGE010009529">
    <property type="protein sequence ID" value="CAI2368395.1"/>
    <property type="molecule type" value="Genomic_DNA"/>
</dbReference>